<keyword evidence="1" id="KW-0812">Transmembrane</keyword>
<keyword evidence="4" id="KW-0808">Transferase</keyword>
<accession>S0DDT0</accession>
<dbReference type="InterPro" id="IPR002656">
    <property type="entry name" value="Acyl_transf_3_dom"/>
</dbReference>
<keyword evidence="4" id="KW-0012">Acyltransferase</keyword>
<feature type="transmembrane region" description="Helical" evidence="1">
    <location>
        <begin position="82"/>
        <end position="103"/>
    </location>
</feature>
<reference evidence="4" key="2">
    <citation type="journal article" date="2013" name="Biotechnol. Biofuels">
        <title>Mining for hemicellulases in the fungus-growing termite Pseudacanthotermes militaris using functional metagenomics.</title>
        <authorList>
            <person name="Bastien G."/>
            <person name="Arnal G."/>
            <person name="Bozonnet S."/>
            <person name="Laguerre S."/>
            <person name="Ferreira F."/>
            <person name="Faure R."/>
            <person name="Henrissat B."/>
            <person name="Lefevre F."/>
            <person name="Robe P."/>
            <person name="Bouchez O."/>
            <person name="Noirot C."/>
            <person name="Dumon C."/>
            <person name="O'Donohue M."/>
        </authorList>
    </citation>
    <scope>NUCLEOTIDE SEQUENCE</scope>
</reference>
<evidence type="ECO:0000313" key="5">
    <source>
        <dbReference type="EMBL" id="CCO21249.1"/>
    </source>
</evidence>
<dbReference type="Pfam" id="PF01757">
    <property type="entry name" value="Acyl_transf_3"/>
    <property type="match status" value="1"/>
</dbReference>
<dbReference type="InterPro" id="IPR050623">
    <property type="entry name" value="Glucan_succinyl_AcylTrfase"/>
</dbReference>
<feature type="transmembrane region" description="Helical" evidence="1">
    <location>
        <begin position="139"/>
        <end position="159"/>
    </location>
</feature>
<feature type="transmembrane region" description="Helical" evidence="1">
    <location>
        <begin position="52"/>
        <end position="70"/>
    </location>
</feature>
<feature type="transmembrane region" description="Helical" evidence="1">
    <location>
        <begin position="12"/>
        <end position="32"/>
    </location>
</feature>
<dbReference type="EMBL" id="HF548288">
    <property type="protein sequence ID" value="CCO21232.1"/>
    <property type="molecule type" value="Genomic_DNA"/>
</dbReference>
<sequence>MRRYDIDSLRVIAFALLILYHVGMFFVPWGFHLKNNVIYPEIRFPMLFLNQWRLPLLFVISGMGTWFALGKRSGGQFAGERLKRLLVPFLFGCLFIVPPQIYFERLAQGAFSGSYFFDFWPANFTTGAYPEGNISWHHLWFILYLLIFSLLLIPAFFYLKKHPECRMIRWTQALTKKRFGLYAFVIPLFILQATLSDRFPSTNALVGDWFNLANYCTLFFFGFLLLTTGDGFWNNVTRNRWMYLGFGAVCFPLLILGRMTPGDFFLKGELLFLVGALNMWSWILAIFGFAATCLNRPSKAISYANEAVYPFYILHQTVLIVLAYYLMDIDMAFWPKFSIMVVGTFGGCWLIYEFCIRRWSVMRLLFGMKRRDNCK</sequence>
<feature type="transmembrane region" description="Helical" evidence="1">
    <location>
        <begin position="209"/>
        <end position="229"/>
    </location>
</feature>
<evidence type="ECO:0000313" key="3">
    <source>
        <dbReference type="EMBL" id="CCO21184.1"/>
    </source>
</evidence>
<organism evidence="4">
    <name type="scientific">termite gut metagenome</name>
    <dbReference type="NCBI Taxonomy" id="433724"/>
    <lineage>
        <taxon>unclassified sequences</taxon>
        <taxon>metagenomes</taxon>
        <taxon>organismal metagenomes</taxon>
    </lineage>
</organism>
<dbReference type="AlphaFoldDB" id="S0DDT0"/>
<feature type="transmembrane region" description="Helical" evidence="1">
    <location>
        <begin position="241"/>
        <end position="259"/>
    </location>
</feature>
<feature type="transmembrane region" description="Helical" evidence="1">
    <location>
        <begin position="307"/>
        <end position="327"/>
    </location>
</feature>
<feature type="domain" description="Acyltransferase 3" evidence="2">
    <location>
        <begin position="4"/>
        <end position="352"/>
    </location>
</feature>
<feature type="transmembrane region" description="Helical" evidence="1">
    <location>
        <begin position="179"/>
        <end position="197"/>
    </location>
</feature>
<name>S0DDT0_9ZZZZ</name>
<dbReference type="EMBL" id="HF548289">
    <property type="protein sequence ID" value="CCO21249.1"/>
    <property type="molecule type" value="Genomic_DNA"/>
</dbReference>
<protein>
    <submittedName>
        <fullName evidence="4">Putative acyltransferase</fullName>
    </submittedName>
</protein>
<keyword evidence="1" id="KW-0472">Membrane</keyword>
<feature type="transmembrane region" description="Helical" evidence="1">
    <location>
        <begin position="333"/>
        <end position="352"/>
    </location>
</feature>
<keyword evidence="1" id="KW-1133">Transmembrane helix</keyword>
<evidence type="ECO:0000259" key="2">
    <source>
        <dbReference type="Pfam" id="PF01757"/>
    </source>
</evidence>
<dbReference type="PANTHER" id="PTHR36927">
    <property type="entry name" value="BLR4337 PROTEIN"/>
    <property type="match status" value="1"/>
</dbReference>
<dbReference type="PANTHER" id="PTHR36927:SF3">
    <property type="entry name" value="GLUCANS BIOSYNTHESIS PROTEIN C"/>
    <property type="match status" value="1"/>
</dbReference>
<feature type="transmembrane region" description="Helical" evidence="1">
    <location>
        <begin position="271"/>
        <end position="295"/>
    </location>
</feature>
<evidence type="ECO:0000256" key="1">
    <source>
        <dbReference type="SAM" id="Phobius"/>
    </source>
</evidence>
<proteinExistence type="predicted"/>
<dbReference type="EMBL" id="HF548287">
    <property type="protein sequence ID" value="CCO21184.1"/>
    <property type="molecule type" value="Genomic_DNA"/>
</dbReference>
<evidence type="ECO:0000313" key="4">
    <source>
        <dbReference type="EMBL" id="CCO21232.1"/>
    </source>
</evidence>
<gene>
    <name evidence="3" type="ORF">BN138_372</name>
    <name evidence="4" type="ORF">BN138_420</name>
    <name evidence="5" type="ORF">BN138_437</name>
</gene>
<dbReference type="GO" id="GO:0016747">
    <property type="term" value="F:acyltransferase activity, transferring groups other than amino-acyl groups"/>
    <property type="evidence" value="ECO:0007669"/>
    <property type="project" value="InterPro"/>
</dbReference>
<reference evidence="4" key="1">
    <citation type="submission" date="2012-10" db="EMBL/GenBank/DDBJ databases">
        <authorList>
            <person name="Sandrine L."/>
        </authorList>
    </citation>
    <scope>NUCLEOTIDE SEQUENCE</scope>
</reference>